<dbReference type="InterPro" id="IPR023563">
    <property type="entry name" value="Ribosomal_uL13_CS"/>
</dbReference>
<evidence type="ECO:0000256" key="2">
    <source>
        <dbReference type="ARBA" id="ARBA00022980"/>
    </source>
</evidence>
<dbReference type="PIRSF" id="PIRSF002181">
    <property type="entry name" value="Ribosomal_L13"/>
    <property type="match status" value="1"/>
</dbReference>
<evidence type="ECO:0000256" key="4">
    <source>
        <dbReference type="HAMAP-Rule" id="MF_01366"/>
    </source>
</evidence>
<dbReference type="GO" id="GO:0003735">
    <property type="term" value="F:structural constituent of ribosome"/>
    <property type="evidence" value="ECO:0007669"/>
    <property type="project" value="InterPro"/>
</dbReference>
<dbReference type="GO" id="GO:0006412">
    <property type="term" value="P:translation"/>
    <property type="evidence" value="ECO:0007669"/>
    <property type="project" value="UniProtKB-UniRule"/>
</dbReference>
<organism evidence="6">
    <name type="scientific">Dasya naccarioides</name>
    <dbReference type="NCBI Taxonomy" id="2007180"/>
    <lineage>
        <taxon>Eukaryota</taxon>
        <taxon>Rhodophyta</taxon>
        <taxon>Florideophyceae</taxon>
        <taxon>Rhodymeniophycidae</taxon>
        <taxon>Ceramiales</taxon>
        <taxon>Dasyaceae</taxon>
        <taxon>Dasya</taxon>
    </lineage>
</organism>
<gene>
    <name evidence="4 6" type="primary">rpl13</name>
</gene>
<dbReference type="PANTHER" id="PTHR11545:SF2">
    <property type="entry name" value="LARGE RIBOSOMAL SUBUNIT PROTEIN UL13M"/>
    <property type="match status" value="1"/>
</dbReference>
<dbReference type="RefSeq" id="YP_009396053.1">
    <property type="nucleotide sequence ID" value="NC_035280.1"/>
</dbReference>
<dbReference type="Pfam" id="PF00572">
    <property type="entry name" value="Ribosomal_L13"/>
    <property type="match status" value="1"/>
</dbReference>
<dbReference type="HAMAP" id="MF_01366">
    <property type="entry name" value="Ribosomal_uL13"/>
    <property type="match status" value="1"/>
</dbReference>
<evidence type="ECO:0000313" key="6">
    <source>
        <dbReference type="EMBL" id="ARW65239.1"/>
    </source>
</evidence>
<keyword evidence="6" id="KW-0934">Plastid</keyword>
<dbReference type="GO" id="GO:0003729">
    <property type="term" value="F:mRNA binding"/>
    <property type="evidence" value="ECO:0007669"/>
    <property type="project" value="TreeGrafter"/>
</dbReference>
<dbReference type="InterPro" id="IPR005823">
    <property type="entry name" value="Ribosomal_uL13_bac-type"/>
</dbReference>
<comment type="subcellular location">
    <subcellularLocation>
        <location evidence="4">Plastid</location>
        <location evidence="4">Chloroplast</location>
    </subcellularLocation>
</comment>
<name>A0A1Z1MH69_9FLOR</name>
<dbReference type="InterPro" id="IPR036899">
    <property type="entry name" value="Ribosomal_uL13_sf"/>
</dbReference>
<sequence>MINNKNKTYINNINKSKIKNKWYIIDASNQNLGRLSSKVAYILRGKESGDYTPHINNQINIIIINSKLIEITGKKREQKEYKRHSGKPGSLKIETFNKLQERMPNKILEKSIKGMLPKNILGRQLFKQLKIYSNHIHPHSSQKPKLLNLN</sequence>
<dbReference type="PANTHER" id="PTHR11545">
    <property type="entry name" value="RIBOSOMAL PROTEIN L13"/>
    <property type="match status" value="1"/>
</dbReference>
<evidence type="ECO:0000256" key="5">
    <source>
        <dbReference type="RuleBase" id="RU003877"/>
    </source>
</evidence>
<accession>A0A1Z1MH69</accession>
<dbReference type="Gene3D" id="3.90.1180.10">
    <property type="entry name" value="Ribosomal protein L13"/>
    <property type="match status" value="1"/>
</dbReference>
<evidence type="ECO:0000256" key="1">
    <source>
        <dbReference type="ARBA" id="ARBA00006227"/>
    </source>
</evidence>
<dbReference type="NCBIfam" id="TIGR01066">
    <property type="entry name" value="rplM_bact"/>
    <property type="match status" value="1"/>
</dbReference>
<geneLocation type="chloroplast" evidence="6"/>
<evidence type="ECO:0000256" key="3">
    <source>
        <dbReference type="ARBA" id="ARBA00023274"/>
    </source>
</evidence>
<reference evidence="6" key="1">
    <citation type="journal article" date="2017" name="J. Phycol.">
        <title>Analysis of chloroplast genomes and a supermatrix inform reclassification of the Rhodomelaceae (Rhodophyta).</title>
        <authorList>
            <person name="Diaz-Tapia P."/>
            <person name="Maggs C.A."/>
            <person name="West J.A."/>
            <person name="Verbruggen H."/>
        </authorList>
    </citation>
    <scope>NUCLEOTIDE SEQUENCE</scope>
    <source>
        <strain evidence="6">PD888</strain>
    </source>
</reference>
<dbReference type="SUPFAM" id="SSF52161">
    <property type="entry name" value="Ribosomal protein L13"/>
    <property type="match status" value="1"/>
</dbReference>
<protein>
    <recommendedName>
        <fullName evidence="4">Large ribosomal subunit protein uL13c</fullName>
    </recommendedName>
</protein>
<dbReference type="InterPro" id="IPR005822">
    <property type="entry name" value="Ribosomal_uL13"/>
</dbReference>
<dbReference type="GO" id="GO:0009507">
    <property type="term" value="C:chloroplast"/>
    <property type="evidence" value="ECO:0007669"/>
    <property type="project" value="UniProtKB-SubCell"/>
</dbReference>
<keyword evidence="3 4" id="KW-0687">Ribonucleoprotein</keyword>
<comment type="similarity">
    <text evidence="1 4 5">Belongs to the universal ribosomal protein uL13 family.</text>
</comment>
<dbReference type="GeneID" id="33358177"/>
<dbReference type="GO" id="GO:0017148">
    <property type="term" value="P:negative regulation of translation"/>
    <property type="evidence" value="ECO:0007669"/>
    <property type="project" value="TreeGrafter"/>
</dbReference>
<dbReference type="PROSITE" id="PS00783">
    <property type="entry name" value="RIBOSOMAL_L13"/>
    <property type="match status" value="1"/>
</dbReference>
<dbReference type="AlphaFoldDB" id="A0A1Z1MH69"/>
<dbReference type="GO" id="GO:0022625">
    <property type="term" value="C:cytosolic large ribosomal subunit"/>
    <property type="evidence" value="ECO:0007669"/>
    <property type="project" value="TreeGrafter"/>
</dbReference>
<keyword evidence="6" id="KW-0150">Chloroplast</keyword>
<dbReference type="CDD" id="cd00392">
    <property type="entry name" value="Ribosomal_L13"/>
    <property type="match status" value="1"/>
</dbReference>
<dbReference type="EMBL" id="MF101436">
    <property type="protein sequence ID" value="ARW65239.1"/>
    <property type="molecule type" value="Genomic_DNA"/>
</dbReference>
<keyword evidence="2 4" id="KW-0689">Ribosomal protein</keyword>
<comment type="subunit">
    <text evidence="4">Part of the 50S ribosomal subunit.</text>
</comment>
<proteinExistence type="inferred from homology"/>